<dbReference type="InterPro" id="IPR036322">
    <property type="entry name" value="WD40_repeat_dom_sf"/>
</dbReference>
<keyword evidence="1" id="KW-1185">Reference proteome</keyword>
<dbReference type="SUPFAM" id="SSF50978">
    <property type="entry name" value="WD40 repeat-like"/>
    <property type="match status" value="2"/>
</dbReference>
<sequence>MIAYAAGSTVVLITKNNGQFHFVNNSKNNITCITFSTNGKYLATGEFGNCPMVRVWEICKDGTFQGQQIAELKYHTLGVLCVKFTHDSTQLISVGIQHDKSVAVWDWRGQKKIAENRLTSQVNAMDISEDGNCFVTVGVRHVKFWMLNGKEKALSGRSAILAEQRNNTFLDICCAPGNRAFALTDTKLLIVNTFELTGEIPYSITLGPLNHLLIGFSNGHVRAINTETIEVQQLPGIPHYLHHDISTASGHETFYQEGINAVKSNERFPDVKALLYHQKSKTLTVLYSDRSIYQWLLTDSFGQSLLIGYRNHVGAILDLEMVPKNLPWLPAGTFMTSGVDATIRFWSLEKPNENVNSILTSNILSPELKKVLFLSPDEKLLSDHADNHSGMIFSDPLDSTTGARCLKLSPDGRHLAAGFRDGNLGVFDITTDKFEQLISVEAHDGEMLCIEYADPQKTDGHTMLASGGRDRLIHLYDAENGYQHLATVEDHSSSVNSIKFIPTSSGFEMFTCATDKLVVIRRVTNSSNGISLERINQFSSPSGLNYLTTAPDGSLIGACQDRQLRTYTINGKMNKQIKGTLCEEGTLTKLALDPSGTYAATVCSDRYVYVIDISTGECAA</sequence>
<dbReference type="GO" id="GO:0007099">
    <property type="term" value="P:centriole replication"/>
    <property type="evidence" value="ECO:0007669"/>
    <property type="project" value="TreeGrafter"/>
</dbReference>
<organism evidence="1 2">
    <name type="scientific">Panagrolaimus davidi</name>
    <dbReference type="NCBI Taxonomy" id="227884"/>
    <lineage>
        <taxon>Eukaryota</taxon>
        <taxon>Metazoa</taxon>
        <taxon>Ecdysozoa</taxon>
        <taxon>Nematoda</taxon>
        <taxon>Chromadorea</taxon>
        <taxon>Rhabditida</taxon>
        <taxon>Tylenchina</taxon>
        <taxon>Panagrolaimomorpha</taxon>
        <taxon>Panagrolaimoidea</taxon>
        <taxon>Panagrolaimidae</taxon>
        <taxon>Panagrolaimus</taxon>
    </lineage>
</organism>
<dbReference type="SMART" id="SM00320">
    <property type="entry name" value="WD40"/>
    <property type="match status" value="9"/>
</dbReference>
<dbReference type="Pfam" id="PF00400">
    <property type="entry name" value="WD40"/>
    <property type="match status" value="3"/>
</dbReference>
<dbReference type="GO" id="GO:0072686">
    <property type="term" value="C:mitotic spindle"/>
    <property type="evidence" value="ECO:0007669"/>
    <property type="project" value="TreeGrafter"/>
</dbReference>
<dbReference type="InterPro" id="IPR001680">
    <property type="entry name" value="WD40_rpt"/>
</dbReference>
<dbReference type="InterPro" id="IPR015943">
    <property type="entry name" value="WD40/YVTN_repeat-like_dom_sf"/>
</dbReference>
<accession>A0A914QJI4</accession>
<protein>
    <submittedName>
        <fullName evidence="2">Uncharacterized protein</fullName>
    </submittedName>
</protein>
<dbReference type="PANTHER" id="PTHR45589:SF1">
    <property type="entry name" value="WD REPEAT DOMAIN 62, ISOFORM G"/>
    <property type="match status" value="1"/>
</dbReference>
<evidence type="ECO:0000313" key="2">
    <source>
        <dbReference type="WBParaSite" id="PDA_v2.g3756.t1"/>
    </source>
</evidence>
<dbReference type="Proteomes" id="UP000887578">
    <property type="component" value="Unplaced"/>
</dbReference>
<proteinExistence type="predicted"/>
<reference evidence="2" key="1">
    <citation type="submission" date="2022-11" db="UniProtKB">
        <authorList>
            <consortium name="WormBaseParasite"/>
        </authorList>
    </citation>
    <scope>IDENTIFICATION</scope>
</reference>
<dbReference type="AlphaFoldDB" id="A0A914QJI4"/>
<dbReference type="WBParaSite" id="PDA_v2.g3756.t1">
    <property type="protein sequence ID" value="PDA_v2.g3756.t1"/>
    <property type="gene ID" value="PDA_v2.g3756"/>
</dbReference>
<dbReference type="Gene3D" id="2.130.10.10">
    <property type="entry name" value="YVTN repeat-like/Quinoprotein amine dehydrogenase"/>
    <property type="match status" value="3"/>
</dbReference>
<name>A0A914QJI4_9BILA</name>
<dbReference type="InterPro" id="IPR052779">
    <property type="entry name" value="WDR62"/>
</dbReference>
<evidence type="ECO:0000313" key="1">
    <source>
        <dbReference type="Proteomes" id="UP000887578"/>
    </source>
</evidence>
<dbReference type="PANTHER" id="PTHR45589">
    <property type="entry name" value="WD REPEAT DOMAIN 62, ISOFORM G"/>
    <property type="match status" value="1"/>
</dbReference>